<organism evidence="1">
    <name type="scientific">Cryptomonas curvata</name>
    <dbReference type="NCBI Taxonomy" id="233186"/>
    <lineage>
        <taxon>Eukaryota</taxon>
        <taxon>Cryptophyceae</taxon>
        <taxon>Cryptomonadales</taxon>
        <taxon>Cryptomonadaceae</taxon>
        <taxon>Cryptomonas</taxon>
    </lineage>
</organism>
<reference evidence="1" key="1">
    <citation type="submission" date="2021-01" db="EMBL/GenBank/DDBJ databases">
        <authorList>
            <person name="Corre E."/>
            <person name="Pelletier E."/>
            <person name="Niang G."/>
            <person name="Scheremetjew M."/>
            <person name="Finn R."/>
            <person name="Kale V."/>
            <person name="Holt S."/>
            <person name="Cochrane G."/>
            <person name="Meng A."/>
            <person name="Brown T."/>
            <person name="Cohen L."/>
        </authorList>
    </citation>
    <scope>NUCLEOTIDE SEQUENCE</scope>
    <source>
        <strain evidence="1">CCAP979/52</strain>
    </source>
</reference>
<dbReference type="AlphaFoldDB" id="A0A7S0QLM6"/>
<evidence type="ECO:0000313" key="1">
    <source>
        <dbReference type="EMBL" id="CAD8640552.1"/>
    </source>
</evidence>
<gene>
    <name evidence="1" type="ORF">CCUR1050_LOCUS18236</name>
</gene>
<proteinExistence type="predicted"/>
<dbReference type="EMBL" id="HBEZ01032971">
    <property type="protein sequence ID" value="CAD8640552.1"/>
    <property type="molecule type" value="Transcribed_RNA"/>
</dbReference>
<name>A0A7S0QLM6_9CRYP</name>
<sequence>MIFSALGALLHGDGLGGDFTDAPQAEGPIKVCQARTLCSVSTPATHPSDNFLNVCTGLGCSAVARPLSEPYSAYTKPGNLTVCSPAGCSTASVKASTTVLTKGGWVVN</sequence>
<protein>
    <submittedName>
        <fullName evidence="1">Uncharacterized protein</fullName>
    </submittedName>
</protein>
<accession>A0A7S0QLM6</accession>